<keyword evidence="2" id="KW-0326">Glycosidase</keyword>
<keyword evidence="2" id="KW-0378">Hydrolase</keyword>
<dbReference type="InterPro" id="IPR013780">
    <property type="entry name" value="Glyco_hydro_b"/>
</dbReference>
<feature type="domain" description="Glycoside hydrolase family 31 TIM barrel" evidence="3">
    <location>
        <begin position="203"/>
        <end position="502"/>
    </location>
</feature>
<dbReference type="CDD" id="cd14752">
    <property type="entry name" value="GH31_N"/>
    <property type="match status" value="1"/>
</dbReference>
<dbReference type="InterPro" id="IPR025887">
    <property type="entry name" value="Glyco_hydro_31_N_dom"/>
</dbReference>
<dbReference type="InterPro" id="IPR000322">
    <property type="entry name" value="Glyco_hydro_31_TIM"/>
</dbReference>
<dbReference type="PANTHER" id="PTHR22762">
    <property type="entry name" value="ALPHA-GLUCOSIDASE"/>
    <property type="match status" value="1"/>
</dbReference>
<dbReference type="PANTHER" id="PTHR22762:SF144">
    <property type="entry name" value="ALPHA-XYLOSIDASE"/>
    <property type="match status" value="1"/>
</dbReference>
<dbReference type="InterPro" id="IPR048395">
    <property type="entry name" value="Glyco_hydro_31_C"/>
</dbReference>
<gene>
    <name evidence="6" type="ORF">GK047_07045</name>
</gene>
<dbReference type="SUPFAM" id="SSF74650">
    <property type="entry name" value="Galactose mutarotase-like"/>
    <property type="match status" value="1"/>
</dbReference>
<evidence type="ECO:0000259" key="5">
    <source>
        <dbReference type="Pfam" id="PF21365"/>
    </source>
</evidence>
<dbReference type="InterPro" id="IPR011013">
    <property type="entry name" value="Gal_mutarotase_sf_dom"/>
</dbReference>
<evidence type="ECO:0000256" key="2">
    <source>
        <dbReference type="RuleBase" id="RU361185"/>
    </source>
</evidence>
<name>A0A6G3ZU86_9BACL</name>
<feature type="domain" description="Glycoside hydrolase family 31 N-terminal" evidence="4">
    <location>
        <begin position="71"/>
        <end position="135"/>
    </location>
</feature>
<reference evidence="6" key="1">
    <citation type="submission" date="2020-02" db="EMBL/GenBank/DDBJ databases">
        <authorList>
            <person name="Shen X.-R."/>
            <person name="Zhang Y.-X."/>
        </authorList>
    </citation>
    <scope>NUCLEOTIDE SEQUENCE</scope>
    <source>
        <strain evidence="6">SYP-B3998</strain>
    </source>
</reference>
<evidence type="ECO:0000259" key="3">
    <source>
        <dbReference type="Pfam" id="PF01055"/>
    </source>
</evidence>
<comment type="similarity">
    <text evidence="1 2">Belongs to the glycosyl hydrolase 31 family.</text>
</comment>
<dbReference type="SUPFAM" id="SSF51011">
    <property type="entry name" value="Glycosyl hydrolase domain"/>
    <property type="match status" value="1"/>
</dbReference>
<accession>A0A6G3ZU86</accession>
<dbReference type="Pfam" id="PF13802">
    <property type="entry name" value="Gal_mutarotas_2"/>
    <property type="match status" value="1"/>
</dbReference>
<sequence length="713" mass="81059">MNVLGSECLQPVGPGVWSGEIGIPQGLTPLDWIGKEPLIQALNNMGEAELPFALDDLVVEQMKDCTILRMPLLEDEPLYGLGLQFLRMNHRGRTRYLRVNSDPKQDTGETHAPVPFLVSARGYGIMVDTSNIVTFHCGSTIRRENQHPSDSRNRNTDSSWKATLVSRCVEIRLPSEGCRVLLFAGPTVIDAVRRYNLWCGGGTLPPRWGLGFWHRVPKLYTDEETIEEAEEFRRRGFPCDVIGLEPGWHSRSYPVTYEWSHELFRDPASFVKRMEQQGFRINLWEHPYVSPEAKQHARLEPYAGSHTVWGGLVPDYTLPEAQHIYKMQHEEEHLRIGVSGYKHDECDGSELTNHAWMFPAHAAFPSGHDGEQIRQLYGLLFQKMSDDMYRKHNRRTYGLVRASNAAASSMPYVLYSDLYDHRQFVRALCSSSFSGLLWSPEVRKANDQEDWVRRMQTVCFSPLAMLNAWGDGTKPWSYPEVEGIIRHYLELRMRLLPYLYTAFARYRFEGIPPFRAMPLVEGYAEASIAYHRASVSAKETLNTSDAAYGRAGLREWDDQYAVGDDLLVAPLFAGESSRDVLLPSGGWYGFETGEYYEGGQVVRITCGLEQIPVFVREGAVIPMMPAITNVPHPAGTVPVEWCHFGDVPGVGLLYDDDGETFDYETGQCSWVKAKVYRDDSGSWSGMQQVERTVRVHRSYFHGETSWKFGLVRI</sequence>
<organism evidence="6">
    <name type="scientific">Paenibacillus sp. SYP-B3998</name>
    <dbReference type="NCBI Taxonomy" id="2678564"/>
    <lineage>
        <taxon>Bacteria</taxon>
        <taxon>Bacillati</taxon>
        <taxon>Bacillota</taxon>
        <taxon>Bacilli</taxon>
        <taxon>Bacillales</taxon>
        <taxon>Paenibacillaceae</taxon>
        <taxon>Paenibacillus</taxon>
    </lineage>
</organism>
<dbReference type="Gene3D" id="2.60.40.1180">
    <property type="entry name" value="Golgi alpha-mannosidase II"/>
    <property type="match status" value="2"/>
</dbReference>
<dbReference type="RefSeq" id="WP_163943080.1">
    <property type="nucleotide sequence ID" value="NZ_JAAIKC010000001.1"/>
</dbReference>
<evidence type="ECO:0000313" key="6">
    <source>
        <dbReference type="EMBL" id="NEW05773.1"/>
    </source>
</evidence>
<comment type="caution">
    <text evidence="6">The sequence shown here is derived from an EMBL/GenBank/DDBJ whole genome shotgun (WGS) entry which is preliminary data.</text>
</comment>
<dbReference type="Gene3D" id="2.60.40.1760">
    <property type="entry name" value="glycosyl hydrolase (family 31)"/>
    <property type="match status" value="1"/>
</dbReference>
<dbReference type="Pfam" id="PF01055">
    <property type="entry name" value="Glyco_hydro_31_2nd"/>
    <property type="match status" value="1"/>
</dbReference>
<evidence type="ECO:0000256" key="1">
    <source>
        <dbReference type="ARBA" id="ARBA00007806"/>
    </source>
</evidence>
<dbReference type="EMBL" id="JAAIKC010000001">
    <property type="protein sequence ID" value="NEW05773.1"/>
    <property type="molecule type" value="Genomic_DNA"/>
</dbReference>
<dbReference type="Pfam" id="PF21365">
    <property type="entry name" value="Glyco_hydro_31_3rd"/>
    <property type="match status" value="1"/>
</dbReference>
<dbReference type="InterPro" id="IPR017853">
    <property type="entry name" value="GH"/>
</dbReference>
<dbReference type="GO" id="GO:0005975">
    <property type="term" value="P:carbohydrate metabolic process"/>
    <property type="evidence" value="ECO:0007669"/>
    <property type="project" value="InterPro"/>
</dbReference>
<proteinExistence type="inferred from homology"/>
<dbReference type="GO" id="GO:0004553">
    <property type="term" value="F:hydrolase activity, hydrolyzing O-glycosyl compounds"/>
    <property type="evidence" value="ECO:0007669"/>
    <property type="project" value="InterPro"/>
</dbReference>
<dbReference type="Gene3D" id="3.20.20.80">
    <property type="entry name" value="Glycosidases"/>
    <property type="match status" value="1"/>
</dbReference>
<dbReference type="SUPFAM" id="SSF51445">
    <property type="entry name" value="(Trans)glycosidases"/>
    <property type="match status" value="1"/>
</dbReference>
<protein>
    <submittedName>
        <fullName evidence="6">ABC transporter substrate-binding protein</fullName>
    </submittedName>
</protein>
<dbReference type="GO" id="GO:0030246">
    <property type="term" value="F:carbohydrate binding"/>
    <property type="evidence" value="ECO:0007669"/>
    <property type="project" value="InterPro"/>
</dbReference>
<dbReference type="AlphaFoldDB" id="A0A6G3ZU86"/>
<evidence type="ECO:0000259" key="4">
    <source>
        <dbReference type="Pfam" id="PF13802"/>
    </source>
</evidence>
<feature type="domain" description="Glycosyl hydrolase family 31 C-terminal" evidence="5">
    <location>
        <begin position="554"/>
        <end position="621"/>
    </location>
</feature>